<dbReference type="Proteomes" id="UP000007635">
    <property type="component" value="Chromosome XVII"/>
</dbReference>
<dbReference type="GeneTree" id="ENSGT00390000011152"/>
<dbReference type="Ensembl" id="ENSGACT00000011583.2">
    <property type="protein sequence ID" value="ENSGACP00000011560.2"/>
    <property type="gene ID" value="ENSGACG00000008760.2"/>
</dbReference>
<dbReference type="STRING" id="69293.ENSGACP00000011560"/>
<feature type="coiled-coil region" evidence="1">
    <location>
        <begin position="369"/>
        <end position="417"/>
    </location>
</feature>
<keyword evidence="1" id="KW-0175">Coiled coil</keyword>
<feature type="compositionally biased region" description="Polar residues" evidence="2">
    <location>
        <begin position="494"/>
        <end position="518"/>
    </location>
</feature>
<reference evidence="3 4" key="1">
    <citation type="journal article" date="2021" name="G3 (Bethesda)">
        <title>Improved contiguity of the threespine stickleback genome using long-read sequencing.</title>
        <authorList>
            <person name="Nath S."/>
            <person name="Shaw D.E."/>
            <person name="White M.A."/>
        </authorList>
    </citation>
    <scope>NUCLEOTIDE SEQUENCE [LARGE SCALE GENOMIC DNA]</scope>
    <source>
        <strain evidence="3 4">Lake Benthic</strain>
    </source>
</reference>
<dbReference type="Bgee" id="ENSGACG00000008760">
    <property type="expression patterns" value="Expressed in muscle tissue and 8 other cell types or tissues"/>
</dbReference>
<sequence>MAAANSRSGNSGIFWMNGVSEDEEPLVLVPGLEGEAMTRTSFNSGSGRTGSKRGTTMRGRRGYDCSPQTALKKCGKKPGHLQREQSGIHAKKKVSAHHSMTPVLGHALSPAVGTFLPPTQVSSEASKSQVCLKDLCPEDKRRIANLIEELARVSEEKEESVQRLKDEQEHFECKLQKLEQQNVIIVQERESLQQQYRECQELLGLYQQYLSQQQAKLNESIAQLSQAPAHSKVLSSEEAPSRASSSRANGSLCDGSYLSLAAPRAQQAHMRGGGGRGAIQTPYNHAPLSCDGGFSPADGPTKQRRIQKGESRESYRRCNHCLGSGPGGGCGLANGHHDTFTQHECTRPHRGSANGSEAHEALTRPLMGHEDWEDKRHQLLLQKMQLETEREKLQARLAEQEERLNRQNQELHQSRLDYSRFQQAAQSDLSSSNTRNGDPQLGNESHPDLPPNASEDAELHPAGQSLHGKQPQTTAARLETGNAEAFEQSRKDTATSPLKSSASRNKPTSVSVIRTTPQARERRGGGGGGLRTGLQRLDFSLVELLDVFSPVSASERPRRPKSSQRRLIAPKPAGKTLLTPLGLTLRAPSRTWRKAKYWRIFSSFADPEEKGSSRFMFTYLPLIFF</sequence>
<evidence type="ECO:0000313" key="4">
    <source>
        <dbReference type="Proteomes" id="UP000007635"/>
    </source>
</evidence>
<protein>
    <recommendedName>
        <fullName evidence="5">Protein hinderin</fullName>
    </recommendedName>
</protein>
<feature type="region of interest" description="Disordered" evidence="2">
    <location>
        <begin position="422"/>
        <end position="532"/>
    </location>
</feature>
<proteinExistence type="predicted"/>
<dbReference type="eggNOG" id="ENOG502TG6T">
    <property type="taxonomic scope" value="Eukaryota"/>
</dbReference>
<feature type="region of interest" description="Disordered" evidence="2">
    <location>
        <begin position="37"/>
        <end position="64"/>
    </location>
</feature>
<dbReference type="PANTHER" id="PTHR28375">
    <property type="entry name" value="PROTEIN HINDERIN"/>
    <property type="match status" value="1"/>
</dbReference>
<name>G3P1T7_GASAC</name>
<evidence type="ECO:0008006" key="5">
    <source>
        <dbReference type="Google" id="ProtNLM"/>
    </source>
</evidence>
<organism evidence="3 4">
    <name type="scientific">Gasterosteus aculeatus aculeatus</name>
    <name type="common">three-spined stickleback</name>
    <dbReference type="NCBI Taxonomy" id="481459"/>
    <lineage>
        <taxon>Eukaryota</taxon>
        <taxon>Metazoa</taxon>
        <taxon>Chordata</taxon>
        <taxon>Craniata</taxon>
        <taxon>Vertebrata</taxon>
        <taxon>Euteleostomi</taxon>
        <taxon>Actinopterygii</taxon>
        <taxon>Neopterygii</taxon>
        <taxon>Teleostei</taxon>
        <taxon>Neoteleostei</taxon>
        <taxon>Acanthomorphata</taxon>
        <taxon>Eupercaria</taxon>
        <taxon>Perciformes</taxon>
        <taxon>Cottioidei</taxon>
        <taxon>Gasterosteales</taxon>
        <taxon>Gasterosteidae</taxon>
        <taxon>Gasterosteus</taxon>
    </lineage>
</organism>
<reference evidence="3" key="3">
    <citation type="submission" date="2025-09" db="UniProtKB">
        <authorList>
            <consortium name="Ensembl"/>
        </authorList>
    </citation>
    <scope>IDENTIFICATION</scope>
</reference>
<accession>G3P1T7</accession>
<keyword evidence="4" id="KW-1185">Reference proteome</keyword>
<dbReference type="PANTHER" id="PTHR28375:SF1">
    <property type="entry name" value="PROTEIN HINDERIN"/>
    <property type="match status" value="1"/>
</dbReference>
<evidence type="ECO:0000313" key="3">
    <source>
        <dbReference type="Ensembl" id="ENSGACP00000011560.2"/>
    </source>
</evidence>
<dbReference type="AlphaFoldDB" id="G3P1T7"/>
<reference evidence="3" key="2">
    <citation type="submission" date="2025-08" db="UniProtKB">
        <authorList>
            <consortium name="Ensembl"/>
        </authorList>
    </citation>
    <scope>IDENTIFICATION</scope>
</reference>
<evidence type="ECO:0000256" key="1">
    <source>
        <dbReference type="SAM" id="Coils"/>
    </source>
</evidence>
<feature type="coiled-coil region" evidence="1">
    <location>
        <begin position="143"/>
        <end position="195"/>
    </location>
</feature>
<dbReference type="Pfam" id="PF15369">
    <property type="entry name" value="KIAA1328"/>
    <property type="match status" value="2"/>
</dbReference>
<evidence type="ECO:0000256" key="2">
    <source>
        <dbReference type="SAM" id="MobiDB-lite"/>
    </source>
</evidence>
<dbReference type="InterPro" id="IPR032736">
    <property type="entry name" value="Hinderin"/>
</dbReference>
<feature type="compositionally biased region" description="Polar residues" evidence="2">
    <location>
        <begin position="422"/>
        <end position="437"/>
    </location>
</feature>
<dbReference type="InParanoid" id="G3P1T7"/>